<reference evidence="2 3" key="1">
    <citation type="submission" date="2019-02" db="EMBL/GenBank/DDBJ databases">
        <title>Deep-cultivation of Planctomycetes and their phenomic and genomic characterization uncovers novel biology.</title>
        <authorList>
            <person name="Wiegand S."/>
            <person name="Jogler M."/>
            <person name="Boedeker C."/>
            <person name="Pinto D."/>
            <person name="Vollmers J."/>
            <person name="Rivas-Marin E."/>
            <person name="Kohn T."/>
            <person name="Peeters S.H."/>
            <person name="Heuer A."/>
            <person name="Rast P."/>
            <person name="Oberbeckmann S."/>
            <person name="Bunk B."/>
            <person name="Jeske O."/>
            <person name="Meyerdierks A."/>
            <person name="Storesund J.E."/>
            <person name="Kallscheuer N."/>
            <person name="Luecker S."/>
            <person name="Lage O.M."/>
            <person name="Pohl T."/>
            <person name="Merkel B.J."/>
            <person name="Hornburger P."/>
            <person name="Mueller R.-W."/>
            <person name="Bruemmer F."/>
            <person name="Labrenz M."/>
            <person name="Spormann A.M."/>
            <person name="Op Den Camp H."/>
            <person name="Overmann J."/>
            <person name="Amann R."/>
            <person name="Jetten M.S.M."/>
            <person name="Mascher T."/>
            <person name="Medema M.H."/>
            <person name="Devos D.P."/>
            <person name="Kaster A.-K."/>
            <person name="Ovreas L."/>
            <person name="Rohde M."/>
            <person name="Galperin M.Y."/>
            <person name="Jogler C."/>
        </authorList>
    </citation>
    <scope>NUCLEOTIDE SEQUENCE [LARGE SCALE GENOMIC DNA]</scope>
    <source>
        <strain evidence="2 3">Mal64</strain>
    </source>
</reference>
<protein>
    <submittedName>
        <fullName evidence="2">Uncharacterized protein</fullName>
    </submittedName>
</protein>
<gene>
    <name evidence="2" type="ORF">Mal64_38710</name>
</gene>
<evidence type="ECO:0000313" key="2">
    <source>
        <dbReference type="EMBL" id="TWT86330.1"/>
    </source>
</evidence>
<name>A0A5C5ZGS9_9BACT</name>
<dbReference type="AlphaFoldDB" id="A0A5C5ZGS9"/>
<dbReference type="EMBL" id="SJPQ01000005">
    <property type="protein sequence ID" value="TWT86330.1"/>
    <property type="molecule type" value="Genomic_DNA"/>
</dbReference>
<keyword evidence="1" id="KW-0812">Transmembrane</keyword>
<sequence length="58" mass="6075">MNLFFLLFVLLAALLVFNAVKSFRSVSQGGGSKAKSTGIVSVVAAIAVVAVGHFLFNF</sequence>
<accession>A0A5C5ZGS9</accession>
<proteinExistence type="predicted"/>
<evidence type="ECO:0000256" key="1">
    <source>
        <dbReference type="SAM" id="Phobius"/>
    </source>
</evidence>
<keyword evidence="1" id="KW-1133">Transmembrane helix</keyword>
<keyword evidence="1" id="KW-0472">Membrane</keyword>
<evidence type="ECO:0000313" key="3">
    <source>
        <dbReference type="Proteomes" id="UP000315440"/>
    </source>
</evidence>
<dbReference type="RefSeq" id="WP_197525896.1">
    <property type="nucleotide sequence ID" value="NZ_SJPQ01000005.1"/>
</dbReference>
<organism evidence="2 3">
    <name type="scientific">Pseudobythopirellula maris</name>
    <dbReference type="NCBI Taxonomy" id="2527991"/>
    <lineage>
        <taxon>Bacteria</taxon>
        <taxon>Pseudomonadati</taxon>
        <taxon>Planctomycetota</taxon>
        <taxon>Planctomycetia</taxon>
        <taxon>Pirellulales</taxon>
        <taxon>Lacipirellulaceae</taxon>
        <taxon>Pseudobythopirellula</taxon>
    </lineage>
</organism>
<keyword evidence="3" id="KW-1185">Reference proteome</keyword>
<comment type="caution">
    <text evidence="2">The sequence shown here is derived from an EMBL/GenBank/DDBJ whole genome shotgun (WGS) entry which is preliminary data.</text>
</comment>
<feature type="transmembrane region" description="Helical" evidence="1">
    <location>
        <begin position="38"/>
        <end position="56"/>
    </location>
</feature>
<dbReference type="Proteomes" id="UP000315440">
    <property type="component" value="Unassembled WGS sequence"/>
</dbReference>